<dbReference type="InterPro" id="IPR001466">
    <property type="entry name" value="Beta-lactam-related"/>
</dbReference>
<dbReference type="PANTHER" id="PTHR43283">
    <property type="entry name" value="BETA-LACTAMASE-RELATED"/>
    <property type="match status" value="1"/>
</dbReference>
<organism evidence="3 4">
    <name type="scientific">Chthoniobacter flavus Ellin428</name>
    <dbReference type="NCBI Taxonomy" id="497964"/>
    <lineage>
        <taxon>Bacteria</taxon>
        <taxon>Pseudomonadati</taxon>
        <taxon>Verrucomicrobiota</taxon>
        <taxon>Spartobacteria</taxon>
        <taxon>Chthoniobacterales</taxon>
        <taxon>Chthoniobacteraceae</taxon>
        <taxon>Chthoniobacter</taxon>
    </lineage>
</organism>
<protein>
    <submittedName>
        <fullName evidence="3">Beta-lactamase</fullName>
    </submittedName>
</protein>
<keyword evidence="4" id="KW-1185">Reference proteome</keyword>
<dbReference type="Proteomes" id="UP000005824">
    <property type="component" value="Unassembled WGS sequence"/>
</dbReference>
<name>B4CY68_9BACT</name>
<evidence type="ECO:0000259" key="2">
    <source>
        <dbReference type="Pfam" id="PF00144"/>
    </source>
</evidence>
<evidence type="ECO:0000313" key="3">
    <source>
        <dbReference type="EMBL" id="EDY21216.1"/>
    </source>
</evidence>
<dbReference type="EMBL" id="ABVL01000003">
    <property type="protein sequence ID" value="EDY21216.1"/>
    <property type="molecule type" value="Genomic_DNA"/>
</dbReference>
<dbReference type="AlphaFoldDB" id="B4CY68"/>
<keyword evidence="1" id="KW-1133">Transmembrane helix</keyword>
<feature type="domain" description="Beta-lactamase-related" evidence="2">
    <location>
        <begin position="89"/>
        <end position="424"/>
    </location>
</feature>
<dbReference type="SUPFAM" id="SSF56601">
    <property type="entry name" value="beta-lactamase/transpeptidase-like"/>
    <property type="match status" value="1"/>
</dbReference>
<dbReference type="Gene3D" id="3.40.710.10">
    <property type="entry name" value="DD-peptidase/beta-lactamase superfamily"/>
    <property type="match status" value="1"/>
</dbReference>
<dbReference type="eggNOG" id="COG1680">
    <property type="taxonomic scope" value="Bacteria"/>
</dbReference>
<feature type="transmembrane region" description="Helical" evidence="1">
    <location>
        <begin position="45"/>
        <end position="66"/>
    </location>
</feature>
<keyword evidence="1" id="KW-0812">Transmembrane</keyword>
<accession>B4CY68</accession>
<sequence length="443" mass="49371">MRIFEFSDVNYEDHAVRRLLRNYVKIHRFSPAAPLTDKEMPRWRLLLRALTIFPIALMSILSRSIFTCALVATLPLSLLAQESGPKPIAAKLQPFVDNHVLAGAVTLVATRDKVLDLETVGYADVAAKKSMEPDSLFWIASMSKPITVAALMMLVDEGKVKVDDPVEKYLPEFKGQMVVAEHDDNHTLLRKPKHPILVRNILSHTSGLSFKSPIEQPTLDLFPLATRVRSYASYPLMFEPDSKYQYSNAGINTAGRIIEVVSGQKYEDFLENRLFKPLGMKDTTFWPNAEQIARIAKSYKGTKDKSNIEEVQVDQLKYPLDDHQNRFPMPAGGLFSTAEDIGRFGQMLLRGGEYGGKRYLSEAAVKQMTSRQTPAALKESYGFGYAVNGATFGHGGAYSTNISVDPQMGLVLVFMVQNAGWRNDDGKKILPAFNATAVKVFGK</sequence>
<evidence type="ECO:0000256" key="1">
    <source>
        <dbReference type="SAM" id="Phobius"/>
    </source>
</evidence>
<dbReference type="Pfam" id="PF00144">
    <property type="entry name" value="Beta-lactamase"/>
    <property type="match status" value="1"/>
</dbReference>
<proteinExistence type="predicted"/>
<dbReference type="InParanoid" id="B4CY68"/>
<gene>
    <name evidence="3" type="ORF">CfE428DRAFT_1509</name>
</gene>
<dbReference type="STRING" id="497964.CfE428DRAFT_1509"/>
<reference evidence="3 4" key="1">
    <citation type="journal article" date="2011" name="J. Bacteriol.">
        <title>Genome sequence of Chthoniobacter flavus Ellin428, an aerobic heterotrophic soil bacterium.</title>
        <authorList>
            <person name="Kant R."/>
            <person name="van Passel M.W."/>
            <person name="Palva A."/>
            <person name="Lucas S."/>
            <person name="Lapidus A."/>
            <person name="Glavina Del Rio T."/>
            <person name="Dalin E."/>
            <person name="Tice H."/>
            <person name="Bruce D."/>
            <person name="Goodwin L."/>
            <person name="Pitluck S."/>
            <person name="Larimer F.W."/>
            <person name="Land M.L."/>
            <person name="Hauser L."/>
            <person name="Sangwan P."/>
            <person name="de Vos W.M."/>
            <person name="Janssen P.H."/>
            <person name="Smidt H."/>
        </authorList>
    </citation>
    <scope>NUCLEOTIDE SEQUENCE [LARGE SCALE GENOMIC DNA]</scope>
    <source>
        <strain evidence="3 4">Ellin428</strain>
    </source>
</reference>
<dbReference type="PANTHER" id="PTHR43283:SF3">
    <property type="entry name" value="BETA-LACTAMASE FAMILY PROTEIN (AFU_ORTHOLOGUE AFUA_5G07500)"/>
    <property type="match status" value="1"/>
</dbReference>
<dbReference type="InterPro" id="IPR012338">
    <property type="entry name" value="Beta-lactam/transpept-like"/>
</dbReference>
<keyword evidence="1" id="KW-0472">Membrane</keyword>
<dbReference type="InterPro" id="IPR050789">
    <property type="entry name" value="Diverse_Enzym_Activities"/>
</dbReference>
<evidence type="ECO:0000313" key="4">
    <source>
        <dbReference type="Proteomes" id="UP000005824"/>
    </source>
</evidence>
<comment type="caution">
    <text evidence="3">The sequence shown here is derived from an EMBL/GenBank/DDBJ whole genome shotgun (WGS) entry which is preliminary data.</text>
</comment>